<feature type="transmembrane region" description="Helical" evidence="6">
    <location>
        <begin position="424"/>
        <end position="445"/>
    </location>
</feature>
<evidence type="ECO:0000256" key="3">
    <source>
        <dbReference type="ARBA" id="ARBA00022692"/>
    </source>
</evidence>
<evidence type="ECO:0000256" key="5">
    <source>
        <dbReference type="ARBA" id="ARBA00023136"/>
    </source>
</evidence>
<feature type="transmembrane region" description="Helical" evidence="6">
    <location>
        <begin position="326"/>
        <end position="351"/>
    </location>
</feature>
<sequence>MRALQRSGMGADGASPVQKTPAAKAVAGAVEEVGFGLYQLVVSISVGIRAFDFGLHRSGYALWLHGAEMLVMGSITSLLHRHWELNPAVRGGMVSIVFIGFSVGNFISGQIGDRFGRRTSILLAYAMIAFFGFATACSQGPGFMIFLRFFVGIGCGIGFPAAYSLMPEVAPSGWRSSLNTLMIGFMPLGELIGALVVLFVDPELDNSARGCSMDLYYPSRALMQPELCAWKTLCEMSAIPAFLFLILASKFLDESPQFLANCGRFEECEQVLQRMAKLNGSELDVEKLRVAFSAPDADEGGEPSPTSPSRSYSFRHVVAELCSDDFLPVVSFMCLAHVAKDFGVFGLSYMLPQYFVFLKNLTAGVELMVVATLAMPGVVLTYLCSRIPGVSLVYWMSGSAMLCSFFGVGMLTAAPESSAAPAAYMVKLLAMSYFVFTVSYTTAAFPARIRQTAVGICTAAGRMGSISAPLVFELSKEVTGSFDFFVGCLMSLMATVSLLAPLLLPKWGQEEEPLLIESDGAKDYASCKSCCWGRLVRDMAQRCDRSAERATGVRRLAFCGAVWLASESFTAFVPAGHQQRARSVRVSGATPAALLLATLSAEARADDSDAEGWSFNPFYIVAFLVVVGVVRLIGWVFSLKPEMDADADGYRSTTLRGRDSEENLQRRIAEMEARLALEEKQRQALIAGKATATRGQDDVDDDLFSSDLDAQLRAARNS</sequence>
<evidence type="ECO:0000259" key="7">
    <source>
        <dbReference type="PROSITE" id="PS50850"/>
    </source>
</evidence>
<feature type="transmembrane region" description="Helical" evidence="6">
    <location>
        <begin position="178"/>
        <end position="200"/>
    </location>
</feature>
<dbReference type="GO" id="GO:0016020">
    <property type="term" value="C:membrane"/>
    <property type="evidence" value="ECO:0007669"/>
    <property type="project" value="UniProtKB-SubCell"/>
</dbReference>
<feature type="transmembrane region" description="Helical" evidence="6">
    <location>
        <begin position="142"/>
        <end position="166"/>
    </location>
</feature>
<dbReference type="GO" id="GO:0022857">
    <property type="term" value="F:transmembrane transporter activity"/>
    <property type="evidence" value="ECO:0007669"/>
    <property type="project" value="InterPro"/>
</dbReference>
<keyword evidence="9" id="KW-1185">Reference proteome</keyword>
<comment type="subcellular location">
    <subcellularLocation>
        <location evidence="1">Membrane</location>
        <topology evidence="1">Multi-pass membrane protein</topology>
    </subcellularLocation>
</comment>
<keyword evidence="2" id="KW-0813">Transport</keyword>
<feature type="transmembrane region" description="Helical" evidence="6">
    <location>
        <begin position="617"/>
        <end position="637"/>
    </location>
</feature>
<dbReference type="PANTHER" id="PTHR23511">
    <property type="entry name" value="SYNAPTIC VESICLE GLYCOPROTEIN 2"/>
    <property type="match status" value="1"/>
</dbReference>
<evidence type="ECO:0000256" key="6">
    <source>
        <dbReference type="SAM" id="Phobius"/>
    </source>
</evidence>
<dbReference type="Proteomes" id="UP000186817">
    <property type="component" value="Unassembled WGS sequence"/>
</dbReference>
<dbReference type="Gene3D" id="1.20.1250.20">
    <property type="entry name" value="MFS general substrate transporter like domains"/>
    <property type="match status" value="1"/>
</dbReference>
<feature type="domain" description="Major facilitator superfamily (MFS) profile" evidence="7">
    <location>
        <begin position="38"/>
        <end position="512"/>
    </location>
</feature>
<dbReference type="PROSITE" id="PS50850">
    <property type="entry name" value="MFS"/>
    <property type="match status" value="1"/>
</dbReference>
<evidence type="ECO:0000256" key="4">
    <source>
        <dbReference type="ARBA" id="ARBA00022989"/>
    </source>
</evidence>
<feature type="transmembrane region" description="Helical" evidence="6">
    <location>
        <begin position="119"/>
        <end position="136"/>
    </location>
</feature>
<reference evidence="8 9" key="1">
    <citation type="submission" date="2016-02" db="EMBL/GenBank/DDBJ databases">
        <title>Genome analysis of coral dinoflagellate symbionts highlights evolutionary adaptations to a symbiotic lifestyle.</title>
        <authorList>
            <person name="Aranda M."/>
            <person name="Li Y."/>
            <person name="Liew Y.J."/>
            <person name="Baumgarten S."/>
            <person name="Simakov O."/>
            <person name="Wilson M."/>
            <person name="Piel J."/>
            <person name="Ashoor H."/>
            <person name="Bougouffa S."/>
            <person name="Bajic V.B."/>
            <person name="Ryu T."/>
            <person name="Ravasi T."/>
            <person name="Bayer T."/>
            <person name="Micklem G."/>
            <person name="Kim H."/>
            <person name="Bhak J."/>
            <person name="Lajeunesse T.C."/>
            <person name="Voolstra C.R."/>
        </authorList>
    </citation>
    <scope>NUCLEOTIDE SEQUENCE [LARGE SCALE GENOMIC DNA]</scope>
    <source>
        <strain evidence="8 9">CCMP2467</strain>
    </source>
</reference>
<name>A0A1Q9DTC5_SYMMI</name>
<keyword evidence="5 6" id="KW-0472">Membrane</keyword>
<keyword evidence="4 6" id="KW-1133">Transmembrane helix</keyword>
<comment type="caution">
    <text evidence="8">The sequence shown here is derived from an EMBL/GenBank/DDBJ whole genome shotgun (WGS) entry which is preliminary data.</text>
</comment>
<dbReference type="InterPro" id="IPR020846">
    <property type="entry name" value="MFS_dom"/>
</dbReference>
<evidence type="ECO:0000256" key="1">
    <source>
        <dbReference type="ARBA" id="ARBA00004141"/>
    </source>
</evidence>
<dbReference type="Pfam" id="PF00083">
    <property type="entry name" value="Sugar_tr"/>
    <property type="match status" value="1"/>
</dbReference>
<dbReference type="AlphaFoldDB" id="A0A1Q9DTC5"/>
<gene>
    <name evidence="8" type="primary">svop</name>
    <name evidence="8" type="ORF">AK812_SmicGene19114</name>
</gene>
<proteinExistence type="predicted"/>
<dbReference type="PROSITE" id="PS00217">
    <property type="entry name" value="SUGAR_TRANSPORT_2"/>
    <property type="match status" value="1"/>
</dbReference>
<evidence type="ECO:0000313" key="8">
    <source>
        <dbReference type="EMBL" id="OLP98436.1"/>
    </source>
</evidence>
<dbReference type="EMBL" id="LSRX01000396">
    <property type="protein sequence ID" value="OLP98436.1"/>
    <property type="molecule type" value="Genomic_DNA"/>
</dbReference>
<dbReference type="OMA" id="WISISLC"/>
<evidence type="ECO:0000256" key="2">
    <source>
        <dbReference type="ARBA" id="ARBA00022448"/>
    </source>
</evidence>
<accession>A0A1Q9DTC5</accession>
<keyword evidence="3 6" id="KW-0812">Transmembrane</keyword>
<feature type="transmembrane region" description="Helical" evidence="6">
    <location>
        <begin position="484"/>
        <end position="504"/>
    </location>
</feature>
<organism evidence="8 9">
    <name type="scientific">Symbiodinium microadriaticum</name>
    <name type="common">Dinoflagellate</name>
    <name type="synonym">Zooxanthella microadriatica</name>
    <dbReference type="NCBI Taxonomy" id="2951"/>
    <lineage>
        <taxon>Eukaryota</taxon>
        <taxon>Sar</taxon>
        <taxon>Alveolata</taxon>
        <taxon>Dinophyceae</taxon>
        <taxon>Suessiales</taxon>
        <taxon>Symbiodiniaceae</taxon>
        <taxon>Symbiodinium</taxon>
    </lineage>
</organism>
<dbReference type="InterPro" id="IPR005828">
    <property type="entry name" value="MFS_sugar_transport-like"/>
</dbReference>
<dbReference type="SUPFAM" id="SSF103473">
    <property type="entry name" value="MFS general substrate transporter"/>
    <property type="match status" value="1"/>
</dbReference>
<evidence type="ECO:0000313" key="9">
    <source>
        <dbReference type="Proteomes" id="UP000186817"/>
    </source>
</evidence>
<dbReference type="InterPro" id="IPR036259">
    <property type="entry name" value="MFS_trans_sf"/>
</dbReference>
<protein>
    <submittedName>
        <fullName evidence="8">Synaptic vesicle 2-related protein</fullName>
    </submittedName>
</protein>
<feature type="transmembrane region" description="Helical" evidence="6">
    <location>
        <begin position="392"/>
        <end position="412"/>
    </location>
</feature>
<feature type="transmembrane region" description="Helical" evidence="6">
    <location>
        <begin position="363"/>
        <end position="385"/>
    </location>
</feature>
<dbReference type="InterPro" id="IPR005829">
    <property type="entry name" value="Sugar_transporter_CS"/>
</dbReference>
<dbReference type="PANTHER" id="PTHR23511:SF34">
    <property type="entry name" value="SYNAPTIC VESICLE GLYCOPROTEIN 2"/>
    <property type="match status" value="1"/>
</dbReference>
<feature type="transmembrane region" description="Helical" evidence="6">
    <location>
        <begin position="89"/>
        <end position="107"/>
    </location>
</feature>
<dbReference type="OrthoDB" id="4139357at2759"/>